<sequence length="255" mass="28320">MTQQAYIPARGLRGKFGRLAARLFERDPIRIAPDRFVVSFTFDDFPRSAVENGLPELEKRGWRGTWYAAAGFAGQRNHHGALLEPDDLAQLARSGHEIGCHTHNHIDLGQAPADRVYQEIDDNRISLANMGHAQSLTAFAYPYGESSPRTKRVLSGQFETLRGVRPGINRSGDDRHLLKSVGIDGGPEGIQRVLDFIAEGRETPGWLILYAHDIQDKPTEWGCTPADFRRVCEVVDDSGASVLPVTDAYRSLVRS</sequence>
<name>A0ABU7LMJ1_9PROT</name>
<evidence type="ECO:0000256" key="2">
    <source>
        <dbReference type="ARBA" id="ARBA00010973"/>
    </source>
</evidence>
<dbReference type="Pfam" id="PF01522">
    <property type="entry name" value="Polysacc_deac_1"/>
    <property type="match status" value="1"/>
</dbReference>
<gene>
    <name evidence="7" type="ORF">V0U79_01905</name>
</gene>
<evidence type="ECO:0000256" key="3">
    <source>
        <dbReference type="ARBA" id="ARBA00020071"/>
    </source>
</evidence>
<keyword evidence="4" id="KW-0732">Signal</keyword>
<evidence type="ECO:0000313" key="8">
    <source>
        <dbReference type="Proteomes" id="UP001354971"/>
    </source>
</evidence>
<accession>A0ABU7LMJ1</accession>
<dbReference type="Proteomes" id="UP001354971">
    <property type="component" value="Unassembled WGS sequence"/>
</dbReference>
<organism evidence="7 8">
    <name type="scientific">Hyphobacterium lacteum</name>
    <dbReference type="NCBI Taxonomy" id="3116575"/>
    <lineage>
        <taxon>Bacteria</taxon>
        <taxon>Pseudomonadati</taxon>
        <taxon>Pseudomonadota</taxon>
        <taxon>Alphaproteobacteria</taxon>
        <taxon>Maricaulales</taxon>
        <taxon>Maricaulaceae</taxon>
        <taxon>Hyphobacterium</taxon>
    </lineage>
</organism>
<dbReference type="EMBL" id="JAZDRP010000001">
    <property type="protein sequence ID" value="MEE2525102.1"/>
    <property type="molecule type" value="Genomic_DNA"/>
</dbReference>
<dbReference type="PANTHER" id="PTHR34216:SF11">
    <property type="entry name" value="CHITOOLIGOSACCHARIDE DEACETYLASE"/>
    <property type="match status" value="1"/>
</dbReference>
<dbReference type="InterPro" id="IPR002509">
    <property type="entry name" value="NODB_dom"/>
</dbReference>
<comment type="similarity">
    <text evidence="2">Belongs to the polysaccharide deacetylase family.</text>
</comment>
<evidence type="ECO:0000256" key="4">
    <source>
        <dbReference type="ARBA" id="ARBA00022729"/>
    </source>
</evidence>
<dbReference type="PROSITE" id="PS51677">
    <property type="entry name" value="NODB"/>
    <property type="match status" value="1"/>
</dbReference>
<comment type="function">
    <text evidence="1">Is involved in generating a small heat-stable compound (Nod), an acylated oligomer of N-acetylglucosamine, that stimulates mitosis in various plant protoplasts.</text>
</comment>
<dbReference type="RefSeq" id="WP_330197765.1">
    <property type="nucleotide sequence ID" value="NZ_JAZDRP010000001.1"/>
</dbReference>
<feature type="domain" description="NodB homology" evidence="6">
    <location>
        <begin position="36"/>
        <end position="255"/>
    </location>
</feature>
<dbReference type="PANTHER" id="PTHR34216">
    <property type="match status" value="1"/>
</dbReference>
<proteinExistence type="inferred from homology"/>
<keyword evidence="7" id="KW-0378">Hydrolase</keyword>
<dbReference type="Gene3D" id="3.20.20.370">
    <property type="entry name" value="Glycoside hydrolase/deacetylase"/>
    <property type="match status" value="1"/>
</dbReference>
<dbReference type="InterPro" id="IPR051398">
    <property type="entry name" value="Polysacch_Deacetylase"/>
</dbReference>
<evidence type="ECO:0000256" key="1">
    <source>
        <dbReference type="ARBA" id="ARBA00003236"/>
    </source>
</evidence>
<protein>
    <recommendedName>
        <fullName evidence="3">Chitooligosaccharide deacetylase</fullName>
    </recommendedName>
    <alternativeName>
        <fullName evidence="5">Nodulation protein B</fullName>
    </alternativeName>
</protein>
<evidence type="ECO:0000259" key="6">
    <source>
        <dbReference type="PROSITE" id="PS51677"/>
    </source>
</evidence>
<comment type="caution">
    <text evidence="7">The sequence shown here is derived from an EMBL/GenBank/DDBJ whole genome shotgun (WGS) entry which is preliminary data.</text>
</comment>
<dbReference type="SUPFAM" id="SSF88713">
    <property type="entry name" value="Glycoside hydrolase/deacetylase"/>
    <property type="match status" value="1"/>
</dbReference>
<dbReference type="InterPro" id="IPR011330">
    <property type="entry name" value="Glyco_hydro/deAcase_b/a-brl"/>
</dbReference>
<dbReference type="CDD" id="cd10967">
    <property type="entry name" value="CE4_GLA_like_6s"/>
    <property type="match status" value="1"/>
</dbReference>
<dbReference type="GO" id="GO:0016787">
    <property type="term" value="F:hydrolase activity"/>
    <property type="evidence" value="ECO:0007669"/>
    <property type="project" value="UniProtKB-KW"/>
</dbReference>
<evidence type="ECO:0000256" key="5">
    <source>
        <dbReference type="ARBA" id="ARBA00032976"/>
    </source>
</evidence>
<reference evidence="7 8" key="1">
    <citation type="submission" date="2024-01" db="EMBL/GenBank/DDBJ databases">
        <title>Hyphobacterium bacterium isolated from marine sediment.</title>
        <authorList>
            <person name="Zhao S."/>
        </authorList>
    </citation>
    <scope>NUCLEOTIDE SEQUENCE [LARGE SCALE GENOMIC DNA]</scope>
    <source>
        <strain evidence="8">HN65</strain>
    </source>
</reference>
<evidence type="ECO:0000313" key="7">
    <source>
        <dbReference type="EMBL" id="MEE2525102.1"/>
    </source>
</evidence>
<keyword evidence="8" id="KW-1185">Reference proteome</keyword>